<evidence type="ECO:0000256" key="5">
    <source>
        <dbReference type="ARBA" id="ARBA00022664"/>
    </source>
</evidence>
<evidence type="ECO:0000256" key="2">
    <source>
        <dbReference type="ARBA" id="ARBA00004496"/>
    </source>
</evidence>
<evidence type="ECO:0000313" key="11">
    <source>
        <dbReference type="EMBL" id="ETN79190.1"/>
    </source>
</evidence>
<dbReference type="InterPro" id="IPR016095">
    <property type="entry name" value="Ribosomal_uL1_3-a/b-sand"/>
</dbReference>
<keyword evidence="8" id="KW-0131">Cell cycle</keyword>
<dbReference type="PANTHER" id="PTHR12786">
    <property type="entry name" value="SPLICING FACTOR SF3A-RELATED"/>
    <property type="match status" value="1"/>
</dbReference>
<dbReference type="OrthoDB" id="10251727at2759"/>
<dbReference type="GO" id="GO:0008380">
    <property type="term" value="P:RNA splicing"/>
    <property type="evidence" value="ECO:0007669"/>
    <property type="project" value="UniProtKB-KW"/>
</dbReference>
<protein>
    <recommendedName>
        <fullName evidence="10">SDE2-like domain-containing protein</fullName>
    </recommendedName>
</protein>
<feature type="compositionally biased region" description="Basic and acidic residues" evidence="9">
    <location>
        <begin position="213"/>
        <end position="222"/>
    </location>
</feature>
<evidence type="ECO:0000256" key="7">
    <source>
        <dbReference type="ARBA" id="ARBA00023242"/>
    </source>
</evidence>
<dbReference type="SUPFAM" id="SSF56808">
    <property type="entry name" value="Ribosomal protein L1"/>
    <property type="match status" value="1"/>
</dbReference>
<feature type="region of interest" description="Disordered" evidence="9">
    <location>
        <begin position="172"/>
        <end position="236"/>
    </location>
</feature>
<dbReference type="Proteomes" id="UP000053676">
    <property type="component" value="Unassembled WGS sequence"/>
</dbReference>
<dbReference type="InterPro" id="IPR053822">
    <property type="entry name" value="SDE2-like_dom"/>
</dbReference>
<dbReference type="PANTHER" id="PTHR12786:SF1">
    <property type="entry name" value="SPLICING REGULATOR SDE2"/>
    <property type="match status" value="1"/>
</dbReference>
<name>W2TAX4_NECAM</name>
<dbReference type="GO" id="GO:0006397">
    <property type="term" value="P:mRNA processing"/>
    <property type="evidence" value="ECO:0007669"/>
    <property type="project" value="UniProtKB-KW"/>
</dbReference>
<feature type="domain" description="SDE2-like" evidence="10">
    <location>
        <begin position="67"/>
        <end position="162"/>
    </location>
</feature>
<dbReference type="InterPro" id="IPR023674">
    <property type="entry name" value="Ribosomal_uL1-like"/>
</dbReference>
<proteinExistence type="inferred from homology"/>
<dbReference type="Pfam" id="PF00687">
    <property type="entry name" value="Ribosomal_L1"/>
    <property type="match status" value="1"/>
</dbReference>
<dbReference type="Pfam" id="PF22782">
    <property type="entry name" value="SDE2"/>
    <property type="match status" value="1"/>
</dbReference>
<keyword evidence="6" id="KW-0508">mRNA splicing</keyword>
<keyword evidence="12" id="KW-1185">Reference proteome</keyword>
<feature type="compositionally biased region" description="Acidic residues" evidence="9">
    <location>
        <begin position="223"/>
        <end position="236"/>
    </location>
</feature>
<evidence type="ECO:0000256" key="3">
    <source>
        <dbReference type="ARBA" id="ARBA00008726"/>
    </source>
</evidence>
<dbReference type="OMA" id="LHEIHAY"/>
<dbReference type="Gene3D" id="3.30.190.20">
    <property type="match status" value="1"/>
</dbReference>
<keyword evidence="7" id="KW-0539">Nucleus</keyword>
<dbReference type="GO" id="GO:0005737">
    <property type="term" value="C:cytoplasm"/>
    <property type="evidence" value="ECO:0007669"/>
    <property type="project" value="UniProtKB-SubCell"/>
</dbReference>
<evidence type="ECO:0000256" key="4">
    <source>
        <dbReference type="ARBA" id="ARBA00022490"/>
    </source>
</evidence>
<sequence length="632" mass="71780">MSLFSKADLSKRSFYSVREENVIETIFALDPEIYFCTVNGEVFNDFHQRFRELPDDAVFQLHFRLLGGKGGFGSLLRSFRVNKSTNQLMCRDLNGRRLASIDEEQKLKKWIERLAEREKEKIAKRNAKYEKLKSGPPKHMFDDPDYIRQKETIIEKTEEAFEQGFVEFMKEAQEKKANPPVKSSSDSDFDIDDLPGGSRSERKRKATKTTSVVKEKVQKLDNEDSYNSDSDSEENDIDPELLHEIHAYFSEKGKDASLKVDEPCGSKQMKNTDEIASHDKGLEENSKSRKQEEKRVAKSEELPKVAVEQNKTLKERERQEGGNVVEKNVSESEEFVDVDLAQYNTAQELEALGLQRGMVTIKKSNIKKKLVLKGESKGRLAVNALKKHLGDRSGKSLFPDIDHAVGLVVTYKLPPLVTNKARVKIELPCSPRTVSNTSVCLIMPDLDQSASARKDPDVDKQARKWAEKIEKDHGLLSQHYSKILTKRQLEREYHTFSQRRALATSYDLFLVDVRVGKAVRTFLGKEFYKVHKEPLDFNYSKPLVSSIEKAVNTVVLKVPRYATRAHISFGHLCQNSADLACNFDAVIDVIVNKCPGGLGNIRSVYMQPTGGSPSLPLYMDSGTFIFLCVFFP</sequence>
<comment type="subcellular location">
    <subcellularLocation>
        <location evidence="2">Cytoplasm</location>
    </subcellularLocation>
    <subcellularLocation>
        <location evidence="1">Nucleus</location>
    </subcellularLocation>
</comment>
<evidence type="ECO:0000256" key="6">
    <source>
        <dbReference type="ARBA" id="ARBA00023187"/>
    </source>
</evidence>
<dbReference type="Gene3D" id="3.40.50.790">
    <property type="match status" value="1"/>
</dbReference>
<dbReference type="KEGG" id="nai:NECAME_09955"/>
<dbReference type="InterPro" id="IPR051421">
    <property type="entry name" value="RNA_Proc_DNA_Dmg_Regulator"/>
</dbReference>
<dbReference type="EMBL" id="KI659587">
    <property type="protein sequence ID" value="ETN79190.1"/>
    <property type="molecule type" value="Genomic_DNA"/>
</dbReference>
<reference evidence="12" key="1">
    <citation type="journal article" date="2014" name="Nat. Genet.">
        <title>Genome of the human hookworm Necator americanus.</title>
        <authorList>
            <person name="Tang Y.T."/>
            <person name="Gao X."/>
            <person name="Rosa B.A."/>
            <person name="Abubucker S."/>
            <person name="Hallsworth-Pepin K."/>
            <person name="Martin J."/>
            <person name="Tyagi R."/>
            <person name="Heizer E."/>
            <person name="Zhang X."/>
            <person name="Bhonagiri-Palsikar V."/>
            <person name="Minx P."/>
            <person name="Warren W.C."/>
            <person name="Wang Q."/>
            <person name="Zhan B."/>
            <person name="Hotez P.J."/>
            <person name="Sternberg P.W."/>
            <person name="Dougall A."/>
            <person name="Gaze S.T."/>
            <person name="Mulvenna J."/>
            <person name="Sotillo J."/>
            <person name="Ranganathan S."/>
            <person name="Rabelo E.M."/>
            <person name="Wilson R.K."/>
            <person name="Felgner P.L."/>
            <person name="Bethony J."/>
            <person name="Hawdon J.M."/>
            <person name="Gasser R.B."/>
            <person name="Loukas A."/>
            <person name="Mitreva M."/>
        </authorList>
    </citation>
    <scope>NUCLEOTIDE SEQUENCE [LARGE SCALE GENOMIC DNA]</scope>
</reference>
<evidence type="ECO:0000256" key="9">
    <source>
        <dbReference type="SAM" id="MobiDB-lite"/>
    </source>
</evidence>
<organism evidence="11 12">
    <name type="scientific">Necator americanus</name>
    <name type="common">Human hookworm</name>
    <dbReference type="NCBI Taxonomy" id="51031"/>
    <lineage>
        <taxon>Eukaryota</taxon>
        <taxon>Metazoa</taxon>
        <taxon>Ecdysozoa</taxon>
        <taxon>Nematoda</taxon>
        <taxon>Chromadorea</taxon>
        <taxon>Rhabditida</taxon>
        <taxon>Rhabditina</taxon>
        <taxon>Rhabditomorpha</taxon>
        <taxon>Strongyloidea</taxon>
        <taxon>Ancylostomatidae</taxon>
        <taxon>Bunostominae</taxon>
        <taxon>Necator</taxon>
    </lineage>
</organism>
<dbReference type="AlphaFoldDB" id="W2TAX4"/>
<dbReference type="InterPro" id="IPR028364">
    <property type="entry name" value="Ribosomal_uL1/biogenesis"/>
</dbReference>
<keyword evidence="4" id="KW-0963">Cytoplasm</keyword>
<keyword evidence="5" id="KW-0507">mRNA processing</keyword>
<gene>
    <name evidence="11" type="ORF">NECAME_09955</name>
</gene>
<evidence type="ECO:0000256" key="1">
    <source>
        <dbReference type="ARBA" id="ARBA00004123"/>
    </source>
</evidence>
<dbReference type="CDD" id="cd00403">
    <property type="entry name" value="Ribosomal_L1"/>
    <property type="match status" value="1"/>
</dbReference>
<dbReference type="STRING" id="51031.W2TAX4"/>
<comment type="similarity">
    <text evidence="3">Belongs to the SDE2 family.</text>
</comment>
<evidence type="ECO:0000259" key="10">
    <source>
        <dbReference type="Pfam" id="PF22782"/>
    </source>
</evidence>
<feature type="region of interest" description="Disordered" evidence="9">
    <location>
        <begin position="259"/>
        <end position="303"/>
    </location>
</feature>
<evidence type="ECO:0000313" key="12">
    <source>
        <dbReference type="Proteomes" id="UP000053676"/>
    </source>
</evidence>
<accession>W2TAX4</accession>
<dbReference type="GO" id="GO:0005634">
    <property type="term" value="C:nucleus"/>
    <property type="evidence" value="ECO:0007669"/>
    <property type="project" value="UniProtKB-SubCell"/>
</dbReference>
<evidence type="ECO:0000256" key="8">
    <source>
        <dbReference type="ARBA" id="ARBA00023306"/>
    </source>
</evidence>